<keyword evidence="1" id="KW-0812">Transmembrane</keyword>
<dbReference type="RefSeq" id="XP_022761539.1">
    <property type="nucleotide sequence ID" value="XM_022905804.1"/>
</dbReference>
<protein>
    <submittedName>
        <fullName evidence="3">Uncharacterized protein LOC111307691 isoform X2</fullName>
    </submittedName>
</protein>
<dbReference type="AlphaFoldDB" id="A0A6P6A9B8"/>
<dbReference type="Proteomes" id="UP000515121">
    <property type="component" value="Unplaced"/>
</dbReference>
<feature type="transmembrane region" description="Helical" evidence="1">
    <location>
        <begin position="334"/>
        <end position="350"/>
    </location>
</feature>
<keyword evidence="1" id="KW-1133">Transmembrane helix</keyword>
<accession>A0A6P6A9B8</accession>
<dbReference type="GeneID" id="111307691"/>
<feature type="transmembrane region" description="Helical" evidence="1">
    <location>
        <begin position="408"/>
        <end position="428"/>
    </location>
</feature>
<feature type="transmembrane region" description="Helical" evidence="1">
    <location>
        <begin position="435"/>
        <end position="454"/>
    </location>
</feature>
<gene>
    <name evidence="3" type="primary">LOC111307691</name>
</gene>
<name>A0A6P6A9B8_DURZI</name>
<evidence type="ECO:0000256" key="1">
    <source>
        <dbReference type="SAM" id="Phobius"/>
    </source>
</evidence>
<evidence type="ECO:0000313" key="2">
    <source>
        <dbReference type="Proteomes" id="UP000515121"/>
    </source>
</evidence>
<keyword evidence="1" id="KW-0472">Membrane</keyword>
<keyword evidence="2" id="KW-1185">Reference proteome</keyword>
<reference evidence="3" key="1">
    <citation type="submission" date="2025-08" db="UniProtKB">
        <authorList>
            <consortium name="RefSeq"/>
        </authorList>
    </citation>
    <scope>IDENTIFICATION</scope>
    <source>
        <tissue evidence="3">Fruit stalk</tissue>
    </source>
</reference>
<evidence type="ECO:0000313" key="3">
    <source>
        <dbReference type="RefSeq" id="XP_022761539.1"/>
    </source>
</evidence>
<feature type="transmembrane region" description="Helical" evidence="1">
    <location>
        <begin position="371"/>
        <end position="388"/>
    </location>
</feature>
<proteinExistence type="predicted"/>
<sequence length="455" mass="49566">MAENNTDTIDVDKFLNLLLPSLPDNLHGLIRDNRDEFHKIFCNLSFRKRRACIDILSTRASEFRKHLLILELLGYPVASVPQLFNDLFEYKKTAHMEDKRISDSAACMPRHFSGTFDLAEYYAGNTGFQHQRSEPSNGTPLQLWQKMSLGSPDLAISVDWSLRVPKLPRVMFLDEEPTLLMTKSILPLEEDLHSNAAGTRYLSNQQKDVAISVAELLGGPEPSRARNPNNGAAGILFQYQRSEPSAGTPLHYIAARHSADVAISAAGHGTPPYHHTTGFHTNTAGTDLAISVAGSPSVPKPSHATVLDYVTNLMKEISVSLNGNPQLARDHPKWFTTLLGINGGVIITLISKSTSNNPQSLSTEIMESFTALSAVVGFSASLAGLYLITNKPQTLPVSCDSEVATPKMGIVGGIATAFAFMAGVLLLLPNNPFRWITLGLASAAFLIPVLIKLLR</sequence>
<organism evidence="2 3">
    <name type="scientific">Durio zibethinus</name>
    <name type="common">Durian</name>
    <dbReference type="NCBI Taxonomy" id="66656"/>
    <lineage>
        <taxon>Eukaryota</taxon>
        <taxon>Viridiplantae</taxon>
        <taxon>Streptophyta</taxon>
        <taxon>Embryophyta</taxon>
        <taxon>Tracheophyta</taxon>
        <taxon>Spermatophyta</taxon>
        <taxon>Magnoliopsida</taxon>
        <taxon>eudicotyledons</taxon>
        <taxon>Gunneridae</taxon>
        <taxon>Pentapetalae</taxon>
        <taxon>rosids</taxon>
        <taxon>malvids</taxon>
        <taxon>Malvales</taxon>
        <taxon>Malvaceae</taxon>
        <taxon>Helicteroideae</taxon>
        <taxon>Durio</taxon>
    </lineage>
</organism>